<feature type="compositionally biased region" description="Low complexity" evidence="1">
    <location>
        <begin position="685"/>
        <end position="701"/>
    </location>
</feature>
<evidence type="ECO:0000313" key="3">
    <source>
        <dbReference type="Proteomes" id="UP001515480"/>
    </source>
</evidence>
<evidence type="ECO:0008006" key="4">
    <source>
        <dbReference type="Google" id="ProtNLM"/>
    </source>
</evidence>
<gene>
    <name evidence="2" type="ORF">AB1Y20_016650</name>
</gene>
<keyword evidence="3" id="KW-1185">Reference proteome</keyword>
<dbReference type="PANTHER" id="PTHR34105:SF1">
    <property type="entry name" value="PROLINE-, GLUTAMIC ACID- AND LEUCINE-RICH PROTEIN 1"/>
    <property type="match status" value="1"/>
</dbReference>
<dbReference type="Proteomes" id="UP001515480">
    <property type="component" value="Unassembled WGS sequence"/>
</dbReference>
<reference evidence="2 3" key="1">
    <citation type="journal article" date="2024" name="Science">
        <title>Giant polyketide synthase enzymes in the biosynthesis of giant marine polyether toxins.</title>
        <authorList>
            <person name="Fallon T.R."/>
            <person name="Shende V.V."/>
            <person name="Wierzbicki I.H."/>
            <person name="Pendleton A.L."/>
            <person name="Watervoot N.F."/>
            <person name="Auber R.P."/>
            <person name="Gonzalez D.J."/>
            <person name="Wisecaver J.H."/>
            <person name="Moore B.S."/>
        </authorList>
    </citation>
    <scope>NUCLEOTIDE SEQUENCE [LARGE SCALE GENOMIC DNA]</scope>
    <source>
        <strain evidence="2 3">12B1</strain>
    </source>
</reference>
<organism evidence="2 3">
    <name type="scientific">Prymnesium parvum</name>
    <name type="common">Toxic golden alga</name>
    <dbReference type="NCBI Taxonomy" id="97485"/>
    <lineage>
        <taxon>Eukaryota</taxon>
        <taxon>Haptista</taxon>
        <taxon>Haptophyta</taxon>
        <taxon>Prymnesiophyceae</taxon>
        <taxon>Prymnesiales</taxon>
        <taxon>Prymnesiaceae</taxon>
        <taxon>Prymnesium</taxon>
    </lineage>
</organism>
<feature type="compositionally biased region" description="Low complexity" evidence="1">
    <location>
        <begin position="627"/>
        <end position="637"/>
    </location>
</feature>
<dbReference type="EMBL" id="JBGBPQ010000031">
    <property type="protein sequence ID" value="KAL1495788.1"/>
    <property type="molecule type" value="Genomic_DNA"/>
</dbReference>
<dbReference type="PRINTS" id="PR01217">
    <property type="entry name" value="PRICHEXTENSN"/>
</dbReference>
<proteinExistence type="predicted"/>
<dbReference type="GO" id="GO:0005634">
    <property type="term" value="C:nucleus"/>
    <property type="evidence" value="ECO:0007669"/>
    <property type="project" value="TreeGrafter"/>
</dbReference>
<dbReference type="PANTHER" id="PTHR34105">
    <property type="entry name" value="PROLINE-, GLUTAMIC ACID- AND LEUCINE-RICH PROTEIN 1"/>
    <property type="match status" value="1"/>
</dbReference>
<protein>
    <recommendedName>
        <fullName evidence="4">Pre-rRNA-processing protein RIX1 N-terminal domain-containing protein</fullName>
    </recommendedName>
</protein>
<dbReference type="InterPro" id="IPR016024">
    <property type="entry name" value="ARM-type_fold"/>
</dbReference>
<feature type="compositionally biased region" description="Acidic residues" evidence="1">
    <location>
        <begin position="745"/>
        <end position="762"/>
    </location>
</feature>
<feature type="region of interest" description="Disordered" evidence="1">
    <location>
        <begin position="453"/>
        <end position="481"/>
    </location>
</feature>
<accession>A0AB34ID92</accession>
<evidence type="ECO:0000256" key="1">
    <source>
        <dbReference type="SAM" id="MobiDB-lite"/>
    </source>
</evidence>
<feature type="compositionally biased region" description="Pro residues" evidence="1">
    <location>
        <begin position="613"/>
        <end position="626"/>
    </location>
</feature>
<dbReference type="GO" id="GO:0006364">
    <property type="term" value="P:rRNA processing"/>
    <property type="evidence" value="ECO:0007669"/>
    <property type="project" value="TreeGrafter"/>
</dbReference>
<evidence type="ECO:0000313" key="2">
    <source>
        <dbReference type="EMBL" id="KAL1495788.1"/>
    </source>
</evidence>
<dbReference type="AlphaFoldDB" id="A0AB34ID92"/>
<feature type="compositionally biased region" description="Pro residues" evidence="1">
    <location>
        <begin position="638"/>
        <end position="684"/>
    </location>
</feature>
<feature type="compositionally biased region" description="Pro residues" evidence="1">
    <location>
        <begin position="589"/>
        <end position="605"/>
    </location>
</feature>
<name>A0AB34ID92_PRYPA</name>
<comment type="caution">
    <text evidence="2">The sequence shown here is derived from an EMBL/GenBank/DDBJ whole genome shotgun (WGS) entry which is preliminary data.</text>
</comment>
<dbReference type="SUPFAM" id="SSF48371">
    <property type="entry name" value="ARM repeat"/>
    <property type="match status" value="1"/>
</dbReference>
<feature type="region of interest" description="Disordered" evidence="1">
    <location>
        <begin position="586"/>
        <end position="762"/>
    </location>
</feature>
<sequence>MEQLLHELSDETRALAATPRLLPLLRERALLLPPTPAPLVAAFCRRLSDLLRSPHPSARTAAAALLRCAFPSLDEPTFALHRDAWAAPLLSLLPPLPREAAPPLLSLQAAALLALAAMLAAAARFPAQRRETLGAAARLLAAAPRLLDDERSRAACLRALGVLAAAAPHATRGQPALLAALPRLVMSAASAAAAARLLGALACQGPHRPTVARPPPAAGTACGQQWLSHVTTLVGTLQAGLALLLGSVRDRPLTRFTLPAHPLLDEMAAPLGSSMHDLASHRTALLDGCNGLVLALHACLVPSARAASCVPVPIGLLCTFALAILEQDVSLPVKQQAEGVVPHAALLLVVADVHVLALQLLHSTLSAAGRHTLPYTRRICDAIRASLSRSAPDGSPVFRSSRLRCATYALATALIDTLGLVTAPLLCESLVAAATADLASVFTPQEDAFTRVAAASEPPRKKKRGAAADAPPPPRLASPYAHTPVPHAAAAALSSALASCSALLPAAAASRAEACLLALAADPSSLPASLRAALLSALAAAAAPPHARSAAAASLALRLLSSAAARAAPPARAVARAALHASDAALHPPAAPLPSAAPPPPPPPALASLPRAASPPPAALFAPPPDGAAAAPQDAPLAAPPPPLPPPLAPPPLAPPPLAPPLLAPPPSLAAPPPSLAAPPPSSPPRLAAGPSSLPALAAPLLPAPAPLPTPAFGAAPIPQPAVMGGGASGAAAARQAQWRSVLDGAEDSGSDVEIVDAPPDE</sequence>